<name>A0A0C9VDJ0_SPHS4</name>
<dbReference type="EMBL" id="KN837189">
    <property type="protein sequence ID" value="KIJ35446.1"/>
    <property type="molecule type" value="Genomic_DNA"/>
</dbReference>
<dbReference type="Gene3D" id="1.20.1110.10">
    <property type="entry name" value="Calcium-transporting ATPase, transmembrane domain"/>
    <property type="match status" value="1"/>
</dbReference>
<dbReference type="InterPro" id="IPR023298">
    <property type="entry name" value="ATPase_P-typ_TM_dom_sf"/>
</dbReference>
<dbReference type="AlphaFoldDB" id="A0A0C9VDJ0"/>
<evidence type="ECO:0000313" key="2">
    <source>
        <dbReference type="EMBL" id="KIJ35446.1"/>
    </source>
</evidence>
<reference evidence="2 3" key="1">
    <citation type="submission" date="2014-06" db="EMBL/GenBank/DDBJ databases">
        <title>Evolutionary Origins and Diversification of the Mycorrhizal Mutualists.</title>
        <authorList>
            <consortium name="DOE Joint Genome Institute"/>
            <consortium name="Mycorrhizal Genomics Consortium"/>
            <person name="Kohler A."/>
            <person name="Kuo A."/>
            <person name="Nagy L.G."/>
            <person name="Floudas D."/>
            <person name="Copeland A."/>
            <person name="Barry K.W."/>
            <person name="Cichocki N."/>
            <person name="Veneault-Fourrey C."/>
            <person name="LaButti K."/>
            <person name="Lindquist E.A."/>
            <person name="Lipzen A."/>
            <person name="Lundell T."/>
            <person name="Morin E."/>
            <person name="Murat C."/>
            <person name="Riley R."/>
            <person name="Ohm R."/>
            <person name="Sun H."/>
            <person name="Tunlid A."/>
            <person name="Henrissat B."/>
            <person name="Grigoriev I.V."/>
            <person name="Hibbett D.S."/>
            <person name="Martin F."/>
        </authorList>
    </citation>
    <scope>NUCLEOTIDE SEQUENCE [LARGE SCALE GENOMIC DNA]</scope>
    <source>
        <strain evidence="2 3">SS14</strain>
    </source>
</reference>
<organism evidence="2 3">
    <name type="scientific">Sphaerobolus stellatus (strain SS14)</name>
    <dbReference type="NCBI Taxonomy" id="990650"/>
    <lineage>
        <taxon>Eukaryota</taxon>
        <taxon>Fungi</taxon>
        <taxon>Dikarya</taxon>
        <taxon>Basidiomycota</taxon>
        <taxon>Agaricomycotina</taxon>
        <taxon>Agaricomycetes</taxon>
        <taxon>Phallomycetidae</taxon>
        <taxon>Geastrales</taxon>
        <taxon>Sphaerobolaceae</taxon>
        <taxon>Sphaerobolus</taxon>
    </lineage>
</organism>
<keyword evidence="3" id="KW-1185">Reference proteome</keyword>
<dbReference type="InterPro" id="IPR023214">
    <property type="entry name" value="HAD_sf"/>
</dbReference>
<dbReference type="PANTHER" id="PTHR42861">
    <property type="entry name" value="CALCIUM-TRANSPORTING ATPASE"/>
    <property type="match status" value="1"/>
</dbReference>
<dbReference type="HOGENOM" id="CLU_2172671_0_0_1"/>
<keyword evidence="1" id="KW-1133">Transmembrane helix</keyword>
<accession>A0A0C9VDJ0</accession>
<dbReference type="Proteomes" id="UP000054279">
    <property type="component" value="Unassembled WGS sequence"/>
</dbReference>
<dbReference type="OrthoDB" id="2390019at2759"/>
<protein>
    <submittedName>
        <fullName evidence="2">Uncharacterized protein</fullName>
    </submittedName>
</protein>
<gene>
    <name evidence="2" type="ORF">M422DRAFT_262408</name>
</gene>
<proteinExistence type="predicted"/>
<keyword evidence="1" id="KW-0472">Membrane</keyword>
<evidence type="ECO:0000256" key="1">
    <source>
        <dbReference type="SAM" id="Phobius"/>
    </source>
</evidence>
<feature type="transmembrane region" description="Helical" evidence="1">
    <location>
        <begin position="21"/>
        <end position="43"/>
    </location>
</feature>
<sequence length="110" mass="11705">MAALATGSSEKGHFESVISSIGTTLLLVVILWVTAVWIGGFFRHVGIATSDHNNLLVYALIFMIIGIPVAYLARKNTIVQKLSAIESLAGVDILASDETGTLTANQLLLH</sequence>
<keyword evidence="1" id="KW-0812">Transmembrane</keyword>
<evidence type="ECO:0000313" key="3">
    <source>
        <dbReference type="Proteomes" id="UP000054279"/>
    </source>
</evidence>
<feature type="transmembrane region" description="Helical" evidence="1">
    <location>
        <begin position="55"/>
        <end position="73"/>
    </location>
</feature>
<dbReference type="Gene3D" id="3.40.50.1000">
    <property type="entry name" value="HAD superfamily/HAD-like"/>
    <property type="match status" value="1"/>
</dbReference>
<dbReference type="SUPFAM" id="SSF81665">
    <property type="entry name" value="Calcium ATPase, transmembrane domain M"/>
    <property type="match status" value="1"/>
</dbReference>